<dbReference type="PANTHER" id="PTHR47814">
    <property type="entry name" value="PEPTIDYL-TRNA HYDROLASE ARFB"/>
    <property type="match status" value="1"/>
</dbReference>
<organism evidence="4 5">
    <name type="scientific">Paracidovorax wautersii</name>
    <dbReference type="NCBI Taxonomy" id="1177982"/>
    <lineage>
        <taxon>Bacteria</taxon>
        <taxon>Pseudomonadati</taxon>
        <taxon>Pseudomonadota</taxon>
        <taxon>Betaproteobacteria</taxon>
        <taxon>Burkholderiales</taxon>
        <taxon>Comamonadaceae</taxon>
        <taxon>Paracidovorax</taxon>
    </lineage>
</organism>
<dbReference type="PROSITE" id="PS00745">
    <property type="entry name" value="RF_PROK_I"/>
    <property type="match status" value="1"/>
</dbReference>
<proteinExistence type="inferred from homology"/>
<dbReference type="InterPro" id="IPR000352">
    <property type="entry name" value="Pep_chain_release_fac_I"/>
</dbReference>
<comment type="caution">
    <text evidence="4">The sequence shown here is derived from an EMBL/GenBank/DDBJ whole genome shotgun (WGS) entry which is preliminary data.</text>
</comment>
<feature type="compositionally biased region" description="Polar residues" evidence="2">
    <location>
        <begin position="127"/>
        <end position="139"/>
    </location>
</feature>
<dbReference type="SUPFAM" id="SSF75620">
    <property type="entry name" value="Release factor"/>
    <property type="match status" value="1"/>
</dbReference>
<feature type="compositionally biased region" description="Basic and acidic residues" evidence="2">
    <location>
        <begin position="140"/>
        <end position="153"/>
    </location>
</feature>
<dbReference type="Pfam" id="PF00472">
    <property type="entry name" value="RF-1"/>
    <property type="match status" value="1"/>
</dbReference>
<comment type="similarity">
    <text evidence="1">Belongs to the prokaryotic/mitochondrial release factor family.</text>
</comment>
<name>A0ABU1IDD8_9BURK</name>
<feature type="region of interest" description="Disordered" evidence="2">
    <location>
        <begin position="1"/>
        <end position="29"/>
    </location>
</feature>
<feature type="domain" description="Prokaryotic-type class I peptide chain release factors" evidence="3">
    <location>
        <begin position="37"/>
        <end position="53"/>
    </location>
</feature>
<feature type="region of interest" description="Disordered" evidence="2">
    <location>
        <begin position="125"/>
        <end position="153"/>
    </location>
</feature>
<dbReference type="Proteomes" id="UP001267710">
    <property type="component" value="Unassembled WGS sequence"/>
</dbReference>
<evidence type="ECO:0000313" key="5">
    <source>
        <dbReference type="Proteomes" id="UP001267710"/>
    </source>
</evidence>
<reference evidence="4 5" key="1">
    <citation type="submission" date="2023-08" db="EMBL/GenBank/DDBJ databases">
        <title>Functional and genomic diversity of the sorghum phyllosphere microbiome.</title>
        <authorList>
            <person name="Shade A."/>
        </authorList>
    </citation>
    <scope>NUCLEOTIDE SEQUENCE [LARGE SCALE GENOMIC DNA]</scope>
    <source>
        <strain evidence="4 5">SORGH_AS_0335</strain>
    </source>
</reference>
<evidence type="ECO:0000256" key="1">
    <source>
        <dbReference type="ARBA" id="ARBA00010835"/>
    </source>
</evidence>
<dbReference type="NCBIfam" id="NF006718">
    <property type="entry name" value="PRK09256.1"/>
    <property type="match status" value="1"/>
</dbReference>
<protein>
    <submittedName>
        <fullName evidence="4">Ribosome-associated protein</fullName>
    </submittedName>
</protein>
<dbReference type="PANTHER" id="PTHR47814:SF1">
    <property type="entry name" value="PEPTIDYL-TRNA HYDROLASE ARFB"/>
    <property type="match status" value="1"/>
</dbReference>
<accession>A0ABU1IDD8</accession>
<evidence type="ECO:0000259" key="3">
    <source>
        <dbReference type="PROSITE" id="PS00745"/>
    </source>
</evidence>
<gene>
    <name evidence="4" type="ORF">QE399_002660</name>
</gene>
<evidence type="ECO:0000256" key="2">
    <source>
        <dbReference type="SAM" id="MobiDB-lite"/>
    </source>
</evidence>
<sequence>MDDAPGRPKAAPPPRRASTAAAAPQVDEREVEWTAMRAQGAGGQNVNKVSSAIHLRYDVQASSLPADVKERLLALRDSRLTQEGVFVIKAQQYRTQEANRLDALQRLQAVVDSVAHAPRVRRATRPTYGSQQRRLASKSQRSDIKALRGKPRD</sequence>
<keyword evidence="5" id="KW-1185">Reference proteome</keyword>
<dbReference type="EMBL" id="JAVIZX010000001">
    <property type="protein sequence ID" value="MDR6214971.1"/>
    <property type="molecule type" value="Genomic_DNA"/>
</dbReference>
<dbReference type="InterPro" id="IPR045853">
    <property type="entry name" value="Pep_chain_release_fac_I_sf"/>
</dbReference>
<dbReference type="RefSeq" id="WP_309829267.1">
    <property type="nucleotide sequence ID" value="NZ_JAVIZX010000001.1"/>
</dbReference>
<dbReference type="Gene3D" id="3.30.160.20">
    <property type="match status" value="1"/>
</dbReference>
<evidence type="ECO:0000313" key="4">
    <source>
        <dbReference type="EMBL" id="MDR6214971.1"/>
    </source>
</evidence>